<dbReference type="Gene3D" id="3.40.190.290">
    <property type="match status" value="1"/>
</dbReference>
<evidence type="ECO:0000256" key="3">
    <source>
        <dbReference type="ARBA" id="ARBA00023125"/>
    </source>
</evidence>
<dbReference type="PANTHER" id="PTHR30126:SF40">
    <property type="entry name" value="HTH-TYPE TRANSCRIPTIONAL REGULATOR GLTR"/>
    <property type="match status" value="1"/>
</dbReference>
<organism evidence="6 7">
    <name type="scientific">Clostridium ganghwense</name>
    <dbReference type="NCBI Taxonomy" id="312089"/>
    <lineage>
        <taxon>Bacteria</taxon>
        <taxon>Bacillati</taxon>
        <taxon>Bacillota</taxon>
        <taxon>Clostridia</taxon>
        <taxon>Eubacteriales</taxon>
        <taxon>Clostridiaceae</taxon>
        <taxon>Clostridium</taxon>
    </lineage>
</organism>
<name>A0ABT4CUA2_9CLOT</name>
<feature type="domain" description="HTH lysR-type" evidence="5">
    <location>
        <begin position="1"/>
        <end position="58"/>
    </location>
</feature>
<dbReference type="PANTHER" id="PTHR30126">
    <property type="entry name" value="HTH-TYPE TRANSCRIPTIONAL REGULATOR"/>
    <property type="match status" value="1"/>
</dbReference>
<protein>
    <submittedName>
        <fullName evidence="6">LysR family transcriptional regulator</fullName>
    </submittedName>
</protein>
<dbReference type="SUPFAM" id="SSF46785">
    <property type="entry name" value="Winged helix' DNA-binding domain"/>
    <property type="match status" value="1"/>
</dbReference>
<evidence type="ECO:0000313" key="6">
    <source>
        <dbReference type="EMBL" id="MCY6372635.1"/>
    </source>
</evidence>
<dbReference type="Pfam" id="PF03466">
    <property type="entry name" value="LysR_substrate"/>
    <property type="match status" value="1"/>
</dbReference>
<dbReference type="Gene3D" id="1.10.10.10">
    <property type="entry name" value="Winged helix-like DNA-binding domain superfamily/Winged helix DNA-binding domain"/>
    <property type="match status" value="1"/>
</dbReference>
<evidence type="ECO:0000256" key="4">
    <source>
        <dbReference type="ARBA" id="ARBA00023163"/>
    </source>
</evidence>
<comment type="caution">
    <text evidence="6">The sequence shown here is derived from an EMBL/GenBank/DDBJ whole genome shotgun (WGS) entry which is preliminary data.</text>
</comment>
<evidence type="ECO:0000259" key="5">
    <source>
        <dbReference type="PROSITE" id="PS50931"/>
    </source>
</evidence>
<dbReference type="SUPFAM" id="SSF53850">
    <property type="entry name" value="Periplasmic binding protein-like II"/>
    <property type="match status" value="1"/>
</dbReference>
<keyword evidence="3" id="KW-0238">DNA-binding</keyword>
<keyword evidence="2" id="KW-0805">Transcription regulation</keyword>
<dbReference type="Pfam" id="PF00126">
    <property type="entry name" value="HTH_1"/>
    <property type="match status" value="1"/>
</dbReference>
<dbReference type="InterPro" id="IPR005119">
    <property type="entry name" value="LysR_subst-bd"/>
</dbReference>
<dbReference type="InterPro" id="IPR036390">
    <property type="entry name" value="WH_DNA-bd_sf"/>
</dbReference>
<dbReference type="EMBL" id="JAPQES010000008">
    <property type="protein sequence ID" value="MCY6372635.1"/>
    <property type="molecule type" value="Genomic_DNA"/>
</dbReference>
<dbReference type="RefSeq" id="WP_268051663.1">
    <property type="nucleotide sequence ID" value="NZ_JAPQES010000008.1"/>
</dbReference>
<gene>
    <name evidence="6" type="ORF">OXH55_18670</name>
</gene>
<sequence>MNIEAIETFVLLAENGNFTKTAEMQYLVQSTISNRINELEKYVGKNLFIRNNKNVRLTPSGEAFLPYAKRMLMLKKDGIIKARSIGIYEDRLALGLVDSIYKGIISPIIKEYFLTFPNIAIKLKVNHSEEIIKLLGDGILDIGFVYTKSKLSKFEVIDFLEDEIILVTSPKNKIILEAEISYVDLMQLPLLYADLGEDFFKWLSKLFGDSPLLRLSVDETSYVIDFVKEGFGYAFVTKSSVNNELESGELIHIKIKDSIIPTRQIYMLINKSKKDSIAIKNWLEMIL</sequence>
<proteinExistence type="inferred from homology"/>
<evidence type="ECO:0000313" key="7">
    <source>
        <dbReference type="Proteomes" id="UP001079657"/>
    </source>
</evidence>
<dbReference type="PROSITE" id="PS50931">
    <property type="entry name" value="HTH_LYSR"/>
    <property type="match status" value="1"/>
</dbReference>
<accession>A0ABT4CUA2</accession>
<dbReference type="InterPro" id="IPR000847">
    <property type="entry name" value="LysR_HTH_N"/>
</dbReference>
<dbReference type="Proteomes" id="UP001079657">
    <property type="component" value="Unassembled WGS sequence"/>
</dbReference>
<keyword evidence="4" id="KW-0804">Transcription</keyword>
<dbReference type="InterPro" id="IPR036388">
    <property type="entry name" value="WH-like_DNA-bd_sf"/>
</dbReference>
<dbReference type="CDD" id="cd05466">
    <property type="entry name" value="PBP2_LTTR_substrate"/>
    <property type="match status" value="1"/>
</dbReference>
<evidence type="ECO:0000256" key="2">
    <source>
        <dbReference type="ARBA" id="ARBA00023015"/>
    </source>
</evidence>
<evidence type="ECO:0000256" key="1">
    <source>
        <dbReference type="ARBA" id="ARBA00009437"/>
    </source>
</evidence>
<reference evidence="6" key="1">
    <citation type="submission" date="2022-12" db="EMBL/GenBank/DDBJ databases">
        <authorList>
            <person name="Wang J."/>
        </authorList>
    </citation>
    <scope>NUCLEOTIDE SEQUENCE</scope>
    <source>
        <strain evidence="6">HY-42-06</strain>
    </source>
</reference>
<comment type="similarity">
    <text evidence="1">Belongs to the LysR transcriptional regulatory family.</text>
</comment>
<keyword evidence="7" id="KW-1185">Reference proteome</keyword>